<accession>A0A1H9QHZ8</accession>
<dbReference type="Proteomes" id="UP000198929">
    <property type="component" value="Unassembled WGS sequence"/>
</dbReference>
<dbReference type="NCBIfam" id="TIGR03089">
    <property type="entry name" value="TIGR03089 family protein"/>
    <property type="match status" value="1"/>
</dbReference>
<evidence type="ECO:0000313" key="2">
    <source>
        <dbReference type="Proteomes" id="UP000198929"/>
    </source>
</evidence>
<dbReference type="SUPFAM" id="SSF56801">
    <property type="entry name" value="Acetyl-CoA synthetase-like"/>
    <property type="match status" value="1"/>
</dbReference>
<sequence>MGRMSMLQPLVHSDPASPRLTVYDEATGARQEFSGVTLDNWANKIANMLVDEFDATADTTIIIDMPVSWQAAVIGIGTFAAALTPVFTRLSGTLDDDSPELVFTTVDGFERWPDADDVVVVSNDPFGRGVEESGGQLPFGTVDFGPTVRFYGDHYFGESCDLSEFAEDSVGPERWLVTNWSSTSDFQTKVLAPLAAGGSVVVVAGMASADRLDTIAETEKVTARKFS</sequence>
<organism evidence="1 2">
    <name type="scientific">Corynebacterium cystitidis DSM 20524</name>
    <dbReference type="NCBI Taxonomy" id="1121357"/>
    <lineage>
        <taxon>Bacteria</taxon>
        <taxon>Bacillati</taxon>
        <taxon>Actinomycetota</taxon>
        <taxon>Actinomycetes</taxon>
        <taxon>Mycobacteriales</taxon>
        <taxon>Corynebacteriaceae</taxon>
        <taxon>Corynebacterium</taxon>
    </lineage>
</organism>
<protein>
    <submittedName>
        <fullName evidence="1">TIGR03089 family protein</fullName>
    </submittedName>
</protein>
<gene>
    <name evidence="1" type="ORF">SAMN05661109_00552</name>
</gene>
<evidence type="ECO:0000313" key="1">
    <source>
        <dbReference type="EMBL" id="SER60146.1"/>
    </source>
</evidence>
<dbReference type="InterPro" id="IPR017523">
    <property type="entry name" value="Rv3268"/>
</dbReference>
<dbReference type="STRING" id="1121357.SAMN05661109_00552"/>
<proteinExistence type="predicted"/>
<dbReference type="AlphaFoldDB" id="A0A1H9QHZ8"/>
<keyword evidence="2" id="KW-1185">Reference proteome</keyword>
<dbReference type="EMBL" id="FOGQ01000002">
    <property type="protein sequence ID" value="SER60146.1"/>
    <property type="molecule type" value="Genomic_DNA"/>
</dbReference>
<name>A0A1H9QHZ8_9CORY</name>
<reference evidence="2" key="1">
    <citation type="submission" date="2016-10" db="EMBL/GenBank/DDBJ databases">
        <authorList>
            <person name="Varghese N."/>
            <person name="Submissions S."/>
        </authorList>
    </citation>
    <scope>NUCLEOTIDE SEQUENCE [LARGE SCALE GENOMIC DNA]</scope>
    <source>
        <strain evidence="2">DSM 20524</strain>
    </source>
</reference>